<dbReference type="InterPro" id="IPR007156">
    <property type="entry name" value="MamQ_LemA"/>
</dbReference>
<evidence type="ECO:0000256" key="2">
    <source>
        <dbReference type="ARBA" id="ARBA00008854"/>
    </source>
</evidence>
<keyword evidence="4 6" id="KW-1133">Transmembrane helix</keyword>
<keyword evidence="5 6" id="KW-0472">Membrane</keyword>
<dbReference type="PANTHER" id="PTHR34478">
    <property type="entry name" value="PROTEIN LEMA"/>
    <property type="match status" value="1"/>
</dbReference>
<dbReference type="KEGG" id="bvz:BRAD3257_6558"/>
<dbReference type="PANTHER" id="PTHR34478:SF1">
    <property type="entry name" value="PROTEIN LEMA"/>
    <property type="match status" value="1"/>
</dbReference>
<dbReference type="InterPro" id="IPR023353">
    <property type="entry name" value="LemA-like_dom_sf"/>
</dbReference>
<comment type="similarity">
    <text evidence="2">Belongs to the LemA family.</text>
</comment>
<organism evidence="7 8">
    <name type="scientific">Bradyrhizobium vignae</name>
    <dbReference type="NCBI Taxonomy" id="1549949"/>
    <lineage>
        <taxon>Bacteria</taxon>
        <taxon>Pseudomonadati</taxon>
        <taxon>Pseudomonadota</taxon>
        <taxon>Alphaproteobacteria</taxon>
        <taxon>Hyphomicrobiales</taxon>
        <taxon>Nitrobacteraceae</taxon>
        <taxon>Bradyrhizobium</taxon>
    </lineage>
</organism>
<keyword evidence="3 6" id="KW-0812">Transmembrane</keyword>
<comment type="subcellular location">
    <subcellularLocation>
        <location evidence="1">Membrane</location>
        <topology evidence="1">Single-pass membrane protein</topology>
    </subcellularLocation>
</comment>
<dbReference type="SUPFAM" id="SSF140478">
    <property type="entry name" value="LemA-like"/>
    <property type="match status" value="1"/>
</dbReference>
<dbReference type="Pfam" id="PF04011">
    <property type="entry name" value="LemA"/>
    <property type="match status" value="1"/>
</dbReference>
<dbReference type="AlphaFoldDB" id="A0A2U3Q7N8"/>
<proteinExistence type="inferred from homology"/>
<evidence type="ECO:0000256" key="1">
    <source>
        <dbReference type="ARBA" id="ARBA00004167"/>
    </source>
</evidence>
<name>A0A2U3Q7N8_9BRAD</name>
<dbReference type="GO" id="GO:0016020">
    <property type="term" value="C:membrane"/>
    <property type="evidence" value="ECO:0007669"/>
    <property type="project" value="UniProtKB-SubCell"/>
</dbReference>
<evidence type="ECO:0000256" key="5">
    <source>
        <dbReference type="ARBA" id="ARBA00023136"/>
    </source>
</evidence>
<dbReference type="Gene3D" id="1.20.1440.20">
    <property type="entry name" value="LemA-like domain"/>
    <property type="match status" value="1"/>
</dbReference>
<dbReference type="Proteomes" id="UP000246085">
    <property type="component" value="Chromosome BRAD3257"/>
</dbReference>
<protein>
    <submittedName>
        <fullName evidence="7">Protein LemA</fullName>
    </submittedName>
</protein>
<evidence type="ECO:0000256" key="3">
    <source>
        <dbReference type="ARBA" id="ARBA00022692"/>
    </source>
</evidence>
<accession>A0A2U3Q7N8</accession>
<gene>
    <name evidence="7" type="primary">lemA</name>
    <name evidence="7" type="ORF">BRAD3257_6558</name>
</gene>
<evidence type="ECO:0000256" key="6">
    <source>
        <dbReference type="SAM" id="Phobius"/>
    </source>
</evidence>
<sequence length="210" mass="22917">MPGLSPCANLVYPSACFFPLQEFFMSTGWIVLGVIVVLVLFAFSAYNRLVALSQRVGQAFADIDVQLKQRHDLVPNLVETVKGYASHERGTLDDVIKARNSAMAAQGPAQVSAAENQLSGALGRLIALSEAYPDLKANANFQQLASELSDLENKIAASRRFFNNAVQEYNTGIQQMPAALFAGMFGFTRKDFFDLGTSRTEVEAAPQVKF</sequence>
<reference evidence="7 8" key="1">
    <citation type="submission" date="2018-03" db="EMBL/GenBank/DDBJ databases">
        <authorList>
            <person name="Gully D."/>
        </authorList>
    </citation>
    <scope>NUCLEOTIDE SEQUENCE [LARGE SCALE GENOMIC DNA]</scope>
    <source>
        <strain evidence="7">ORS3257</strain>
    </source>
</reference>
<evidence type="ECO:0000313" key="8">
    <source>
        <dbReference type="Proteomes" id="UP000246085"/>
    </source>
</evidence>
<feature type="transmembrane region" description="Helical" evidence="6">
    <location>
        <begin position="23"/>
        <end position="46"/>
    </location>
</feature>
<evidence type="ECO:0000313" key="7">
    <source>
        <dbReference type="EMBL" id="SPP97453.1"/>
    </source>
</evidence>
<dbReference type="EMBL" id="LS398110">
    <property type="protein sequence ID" value="SPP97453.1"/>
    <property type="molecule type" value="Genomic_DNA"/>
</dbReference>
<evidence type="ECO:0000256" key="4">
    <source>
        <dbReference type="ARBA" id="ARBA00022989"/>
    </source>
</evidence>